<keyword evidence="1" id="KW-1003">Cell membrane</keyword>
<feature type="transmembrane region" description="Helical" evidence="2">
    <location>
        <begin position="69"/>
        <end position="85"/>
    </location>
</feature>
<evidence type="ECO:0000313" key="4">
    <source>
        <dbReference type="Proteomes" id="UP000521358"/>
    </source>
</evidence>
<dbReference type="EMBL" id="JAAVMB010000021">
    <property type="protein sequence ID" value="NKC69151.1"/>
    <property type="molecule type" value="Genomic_DNA"/>
</dbReference>
<keyword evidence="1" id="KW-0813">Transport</keyword>
<dbReference type="Pfam" id="PF03390">
    <property type="entry name" value="2HCT"/>
    <property type="match status" value="1"/>
</dbReference>
<evidence type="ECO:0000313" key="3">
    <source>
        <dbReference type="EMBL" id="NKC69151.1"/>
    </source>
</evidence>
<feature type="transmembrane region" description="Helical" evidence="2">
    <location>
        <begin position="38"/>
        <end position="57"/>
    </location>
</feature>
<keyword evidence="1" id="KW-0769">Symport</keyword>
<feature type="transmembrane region" description="Helical" evidence="2">
    <location>
        <begin position="134"/>
        <end position="156"/>
    </location>
</feature>
<feature type="transmembrane region" description="Helical" evidence="2">
    <location>
        <begin position="346"/>
        <end position="365"/>
    </location>
</feature>
<dbReference type="AlphaFoldDB" id="A0A7X6DB55"/>
<dbReference type="GO" id="GO:0005886">
    <property type="term" value="C:plasma membrane"/>
    <property type="evidence" value="ECO:0007669"/>
    <property type="project" value="UniProtKB-SubCell"/>
</dbReference>
<comment type="similarity">
    <text evidence="1">Belongs to the 2-hydroxycarboxylate transporter (2-HCT) (TC 2.A.24) family.</text>
</comment>
<dbReference type="Proteomes" id="UP000521358">
    <property type="component" value="Unassembled WGS sequence"/>
</dbReference>
<feature type="transmembrane region" description="Helical" evidence="2">
    <location>
        <begin position="283"/>
        <end position="300"/>
    </location>
</feature>
<dbReference type="GO" id="GO:0008514">
    <property type="term" value="F:organic anion transmembrane transporter activity"/>
    <property type="evidence" value="ECO:0007669"/>
    <property type="project" value="InterPro"/>
</dbReference>
<feature type="transmembrane region" description="Helical" evidence="2">
    <location>
        <begin position="162"/>
        <end position="190"/>
    </location>
</feature>
<proteinExistence type="inferred from homology"/>
<accession>A0A7X6DB55</accession>
<keyword evidence="2" id="KW-0812">Transmembrane</keyword>
<feature type="transmembrane region" description="Helical" evidence="2">
    <location>
        <begin position="258"/>
        <end position="276"/>
    </location>
</feature>
<feature type="transmembrane region" description="Helical" evidence="2">
    <location>
        <begin position="12"/>
        <end position="32"/>
    </location>
</feature>
<dbReference type="PANTHER" id="PTHR40033:SF1">
    <property type="entry name" value="CITRATE-SODIUM SYMPORTER"/>
    <property type="match status" value="1"/>
</dbReference>
<dbReference type="RefSeq" id="WP_167808180.1">
    <property type="nucleotide sequence ID" value="NZ_JAAVMB010000021.1"/>
</dbReference>
<keyword evidence="1 2" id="KW-0472">Membrane</keyword>
<feature type="transmembrane region" description="Helical" evidence="2">
    <location>
        <begin position="408"/>
        <end position="428"/>
    </location>
</feature>
<evidence type="ECO:0000256" key="2">
    <source>
        <dbReference type="SAM" id="Phobius"/>
    </source>
</evidence>
<dbReference type="GO" id="GO:0015293">
    <property type="term" value="F:symporter activity"/>
    <property type="evidence" value="ECO:0007669"/>
    <property type="project" value="UniProtKB-UniRule"/>
</dbReference>
<sequence>MNLSKIKKLGAYRIGIVPLPIYLTLVIFYLLLTKMNAVTNDLLGALGILIVYSFLLEAIGKNIPVIKDLGGKVLLVTFFPAFMVYKDWLPQPSINIITDFMHNNNFLTFFISLIVVGSIASMNRHVLIKATSRIIFILVLSSFGATLVGLLTAYLLGMDLFYAYFFIVVPVMAGGVGEGALPLSIGYSALLGMTQPEAFGKIIPCVFLGGLIAVILSSFLNHLGEKNPNLTGNGVLLDGEKLEALSNKKDGRIDLNKAIVAGVFAIMVYFIALFLNQLLGLPTPILLLIVVMLMKVLGLISDELLEGGVGLYQFTITAITPLLLFGVGVAMTPWEDIISVITNFKLLFVLFMTVLSVVIISYFTAKKTKLYPIDTAIVISCCSGQGGTGALAILTAGNRMILMPFAQVAVRLGGAITVTIALTLLKFLS</sequence>
<keyword evidence="2" id="KW-1133">Transmembrane helix</keyword>
<dbReference type="InterPro" id="IPR004679">
    <property type="entry name" value="2-OHcarboxylate_transport"/>
</dbReference>
<dbReference type="PANTHER" id="PTHR40033">
    <property type="entry name" value="NA(+)-MALATE SYMPORTER"/>
    <property type="match status" value="1"/>
</dbReference>
<feature type="transmembrane region" description="Helical" evidence="2">
    <location>
        <begin position="105"/>
        <end position="122"/>
    </location>
</feature>
<protein>
    <submittedName>
        <fullName evidence="3">2-hydroxycarboxylate transporter family protein</fullName>
    </submittedName>
</protein>
<reference evidence="3 4" key="1">
    <citation type="submission" date="2020-03" db="EMBL/GenBank/DDBJ databases">
        <title>Bacterial samples isolated from urine from healthy bovine heifers (Gyr breed).</title>
        <authorList>
            <person name="Giannattasio-Ferraz S."/>
            <person name="Maskeri L."/>
            <person name="Penido A."/>
            <person name="Barbosa-Stancioli E.F."/>
            <person name="Putonti C."/>
        </authorList>
    </citation>
    <scope>NUCLEOTIDE SEQUENCE [LARGE SCALE GENOMIC DNA]</scope>
    <source>
        <strain evidence="3 4">UFMG-H7</strain>
    </source>
</reference>
<gene>
    <name evidence="3" type="ORF">HED35_13720</name>
</gene>
<comment type="caution">
    <text evidence="3">The sequence shown here is derived from an EMBL/GenBank/DDBJ whole genome shotgun (WGS) entry which is preliminary data.</text>
</comment>
<comment type="subcellular location">
    <subcellularLocation>
        <location evidence="1">Cell membrane</location>
    </subcellularLocation>
</comment>
<feature type="transmembrane region" description="Helical" evidence="2">
    <location>
        <begin position="377"/>
        <end position="396"/>
    </location>
</feature>
<feature type="transmembrane region" description="Helical" evidence="2">
    <location>
        <begin position="312"/>
        <end position="334"/>
    </location>
</feature>
<evidence type="ECO:0000256" key="1">
    <source>
        <dbReference type="PIRNR" id="PIRNR005348"/>
    </source>
</evidence>
<name>A0A7X6DB55_9ENTE</name>
<feature type="transmembrane region" description="Helical" evidence="2">
    <location>
        <begin position="202"/>
        <end position="220"/>
    </location>
</feature>
<dbReference type="PIRSF" id="PIRSF005348">
    <property type="entry name" value="YxkH"/>
    <property type="match status" value="1"/>
</dbReference>
<organism evidence="3 4">
    <name type="scientific">Vagococcus fluvialis</name>
    <dbReference type="NCBI Taxonomy" id="2738"/>
    <lineage>
        <taxon>Bacteria</taxon>
        <taxon>Bacillati</taxon>
        <taxon>Bacillota</taxon>
        <taxon>Bacilli</taxon>
        <taxon>Lactobacillales</taxon>
        <taxon>Enterococcaceae</taxon>
        <taxon>Vagococcus</taxon>
    </lineage>
</organism>